<accession>A0ABU6EZL6</accession>
<comment type="caution">
    <text evidence="2">The sequence shown here is derived from an EMBL/GenBank/DDBJ whole genome shotgun (WGS) entry which is preliminary data.</text>
</comment>
<reference evidence="2 3" key="1">
    <citation type="submission" date="2022-10" db="EMBL/GenBank/DDBJ databases">
        <authorList>
            <person name="Xie J."/>
            <person name="Shen N."/>
        </authorList>
    </citation>
    <scope>NUCLEOTIDE SEQUENCE [LARGE SCALE GENOMIC DNA]</scope>
    <source>
        <strain evidence="2 3">YIM65594</strain>
    </source>
</reference>
<name>A0ABU6EZL6_9ACTN</name>
<evidence type="ECO:0008006" key="4">
    <source>
        <dbReference type="Google" id="ProtNLM"/>
    </source>
</evidence>
<feature type="region of interest" description="Disordered" evidence="1">
    <location>
        <begin position="38"/>
        <end position="100"/>
    </location>
</feature>
<protein>
    <recommendedName>
        <fullName evidence="4">Serine/threonine protein kinase</fullName>
    </recommendedName>
</protein>
<proteinExistence type="predicted"/>
<sequence length="100" mass="10256">MMDIEPRYTVSRPQRASAGLTALAVALLVCGAAVQVTGNLLGAPGSGSGGGSRPSTSVQPTDTRSDPHPRPRSRDSATPSPDHPPRTSTAPTRLPGPRYG</sequence>
<dbReference type="EMBL" id="JAOZYC010000035">
    <property type="protein sequence ID" value="MEB8337194.1"/>
    <property type="molecule type" value="Genomic_DNA"/>
</dbReference>
<keyword evidence="3" id="KW-1185">Reference proteome</keyword>
<dbReference type="Proteomes" id="UP001354931">
    <property type="component" value="Unassembled WGS sequence"/>
</dbReference>
<evidence type="ECO:0000313" key="3">
    <source>
        <dbReference type="Proteomes" id="UP001354931"/>
    </source>
</evidence>
<feature type="compositionally biased region" description="Low complexity" evidence="1">
    <location>
        <begin position="53"/>
        <end position="62"/>
    </location>
</feature>
<feature type="compositionally biased region" description="Basic and acidic residues" evidence="1">
    <location>
        <begin position="63"/>
        <end position="75"/>
    </location>
</feature>
<gene>
    <name evidence="2" type="ORF">OKJ99_06650</name>
</gene>
<organism evidence="2 3">
    <name type="scientific">Streptomyces endophyticus</name>
    <dbReference type="NCBI Taxonomy" id="714166"/>
    <lineage>
        <taxon>Bacteria</taxon>
        <taxon>Bacillati</taxon>
        <taxon>Actinomycetota</taxon>
        <taxon>Actinomycetes</taxon>
        <taxon>Kitasatosporales</taxon>
        <taxon>Streptomycetaceae</taxon>
        <taxon>Streptomyces</taxon>
    </lineage>
</organism>
<evidence type="ECO:0000313" key="2">
    <source>
        <dbReference type="EMBL" id="MEB8337194.1"/>
    </source>
</evidence>
<evidence type="ECO:0000256" key="1">
    <source>
        <dbReference type="SAM" id="MobiDB-lite"/>
    </source>
</evidence>
<dbReference type="RefSeq" id="WP_326014833.1">
    <property type="nucleotide sequence ID" value="NZ_JAOZYC010000035.1"/>
</dbReference>